<dbReference type="Proteomes" id="UP000681720">
    <property type="component" value="Unassembled WGS sequence"/>
</dbReference>
<dbReference type="InterPro" id="IPR007588">
    <property type="entry name" value="Znf_FLYWCH"/>
</dbReference>
<keyword evidence="2" id="KW-0863">Zinc-finger</keyword>
<dbReference type="Pfam" id="PF10551">
    <property type="entry name" value="MULE"/>
    <property type="match status" value="1"/>
</dbReference>
<dbReference type="EMBL" id="CAJNOW010010799">
    <property type="protein sequence ID" value="CAF1588087.1"/>
    <property type="molecule type" value="Genomic_DNA"/>
</dbReference>
<feature type="domain" description="FLYWCH-type" evidence="4">
    <location>
        <begin position="5"/>
        <end position="61"/>
    </location>
</feature>
<evidence type="ECO:0008006" key="10">
    <source>
        <dbReference type="Google" id="ProtNLM"/>
    </source>
</evidence>
<comment type="caution">
    <text evidence="8">The sequence shown here is derived from an EMBL/GenBank/DDBJ whole genome shotgun (WGS) entry which is preliminary data.</text>
</comment>
<protein>
    <recommendedName>
        <fullName evidence="10">MULE transposase domain-containing protein</fullName>
    </recommendedName>
</protein>
<name>A0A820CTI1_9BILA</name>
<dbReference type="Proteomes" id="UP000663842">
    <property type="component" value="Unassembled WGS sequence"/>
</dbReference>
<evidence type="ECO:0000256" key="2">
    <source>
        <dbReference type="ARBA" id="ARBA00022771"/>
    </source>
</evidence>
<evidence type="ECO:0000313" key="8">
    <source>
        <dbReference type="EMBL" id="CAF4226545.1"/>
    </source>
</evidence>
<dbReference type="EMBL" id="CAJOBF010007199">
    <property type="protein sequence ID" value="CAF4226545.1"/>
    <property type="molecule type" value="Genomic_DNA"/>
</dbReference>
<proteinExistence type="predicted"/>
<sequence>MYSLIRTQKGPTAIYFENNFYRLQKQNKNGTKRWVCTNRSCSCSLLIKDERLQIVRGQHNHTNEKPSLSIIQTIDNLRQTVCSNVSKPITQIYNEILSTYRQNNGTAELVPMFDMLRSTLYRDRATVLPKLPHSLHRLILPNVFIKNLYNENMLFCDKKRPSRILGFASITAIKQLAESTIWNADGTFKTAPKLFSQSYTIHAHNEFSMKPIVFSALTNKHEKTYSSLLQSLIIYARTNNLILCPTSILIDFELSSFNAFKKAFPNANILFCHFHFAKNIMKHVKKLHLPDELQKESVKRQLANILSLPLLPINKIIAAFHDAADSLVIINRNFQTFVDYVEKTYITSPKFNPVNWNHYNTLSNRPRTNNHVEGYHRYLNSRMTAKPNIWKWIMHIQKDDEQTIIRLEQENKQNRSTKPRKKKNLMHDISLSNLKASYEQNLIDIKEYQRKIRVISYSYINALENNTTNDDND</sequence>
<organism evidence="8 9">
    <name type="scientific">Rotaria magnacalcarata</name>
    <dbReference type="NCBI Taxonomy" id="392030"/>
    <lineage>
        <taxon>Eukaryota</taxon>
        <taxon>Metazoa</taxon>
        <taxon>Spiralia</taxon>
        <taxon>Gnathifera</taxon>
        <taxon>Rotifera</taxon>
        <taxon>Eurotatoria</taxon>
        <taxon>Bdelloidea</taxon>
        <taxon>Philodinida</taxon>
        <taxon>Philodinidae</taxon>
        <taxon>Rotaria</taxon>
    </lineage>
</organism>
<dbReference type="InterPro" id="IPR018289">
    <property type="entry name" value="MULE_transposase_dom"/>
</dbReference>
<dbReference type="PANTHER" id="PTHR31569">
    <property type="entry name" value="SWIM-TYPE DOMAIN-CONTAINING PROTEIN"/>
    <property type="match status" value="1"/>
</dbReference>
<evidence type="ECO:0000256" key="1">
    <source>
        <dbReference type="ARBA" id="ARBA00022723"/>
    </source>
</evidence>
<gene>
    <name evidence="7" type="ORF">GIL414_LOCUS12053</name>
    <name evidence="6" type="ORF">KQP761_LOCUS20891</name>
    <name evidence="8" type="ORF">UXM345_LOCUS29397</name>
</gene>
<evidence type="ECO:0000256" key="3">
    <source>
        <dbReference type="ARBA" id="ARBA00022833"/>
    </source>
</evidence>
<dbReference type="InterPro" id="IPR052579">
    <property type="entry name" value="Zinc_finger_SWIM"/>
</dbReference>
<accession>A0A820CTI1</accession>
<evidence type="ECO:0000259" key="4">
    <source>
        <dbReference type="Pfam" id="PF04500"/>
    </source>
</evidence>
<dbReference type="Gene3D" id="2.20.25.240">
    <property type="match status" value="1"/>
</dbReference>
<keyword evidence="3" id="KW-0862">Zinc</keyword>
<keyword evidence="1" id="KW-0479">Metal-binding</keyword>
<evidence type="ECO:0000313" key="7">
    <source>
        <dbReference type="EMBL" id="CAF4006377.1"/>
    </source>
</evidence>
<dbReference type="Proteomes" id="UP000663834">
    <property type="component" value="Unassembled WGS sequence"/>
</dbReference>
<evidence type="ECO:0000313" key="9">
    <source>
        <dbReference type="Proteomes" id="UP000663842"/>
    </source>
</evidence>
<evidence type="ECO:0000313" key="6">
    <source>
        <dbReference type="EMBL" id="CAF1588087.1"/>
    </source>
</evidence>
<dbReference type="EMBL" id="CAJOBJ010004624">
    <property type="protein sequence ID" value="CAF4006377.1"/>
    <property type="molecule type" value="Genomic_DNA"/>
</dbReference>
<dbReference type="AlphaFoldDB" id="A0A820CTI1"/>
<dbReference type="GO" id="GO:0008270">
    <property type="term" value="F:zinc ion binding"/>
    <property type="evidence" value="ECO:0007669"/>
    <property type="project" value="UniProtKB-KW"/>
</dbReference>
<dbReference type="OrthoDB" id="93990at2759"/>
<dbReference type="PANTHER" id="PTHR31569:SF4">
    <property type="entry name" value="SWIM-TYPE DOMAIN-CONTAINING PROTEIN"/>
    <property type="match status" value="1"/>
</dbReference>
<reference evidence="8" key="1">
    <citation type="submission" date="2021-02" db="EMBL/GenBank/DDBJ databases">
        <authorList>
            <person name="Nowell W R."/>
        </authorList>
    </citation>
    <scope>NUCLEOTIDE SEQUENCE</scope>
</reference>
<feature type="domain" description="MULE transposase" evidence="5">
    <location>
        <begin position="182"/>
        <end position="279"/>
    </location>
</feature>
<evidence type="ECO:0000259" key="5">
    <source>
        <dbReference type="Pfam" id="PF10551"/>
    </source>
</evidence>
<dbReference type="Pfam" id="PF04500">
    <property type="entry name" value="FLYWCH"/>
    <property type="match status" value="1"/>
</dbReference>